<reference evidence="2 3" key="1">
    <citation type="journal article" date="2013" name="Genome Announc.">
        <title>Draft Genome Sequence of 'Candidatus Halobonum tyrrellensis' Strain G22, Isolated from the Hypersaline Waters of Lake Tyrrell, Australia.</title>
        <authorList>
            <person name="Ugalde J.A."/>
            <person name="Narasingarao P."/>
            <person name="Kuo S."/>
            <person name="Podell S."/>
            <person name="Allen E.E."/>
        </authorList>
    </citation>
    <scope>NUCLEOTIDE SEQUENCE [LARGE SCALE GENOMIC DNA]</scope>
    <source>
        <strain evidence="2 3">G22</strain>
    </source>
</reference>
<gene>
    <name evidence="2" type="ORF">K933_02131</name>
</gene>
<dbReference type="Pfam" id="PF06283">
    <property type="entry name" value="ThuA"/>
    <property type="match status" value="1"/>
</dbReference>
<evidence type="ECO:0000259" key="1">
    <source>
        <dbReference type="Pfam" id="PF06283"/>
    </source>
</evidence>
<proteinExistence type="predicted"/>
<dbReference type="InterPro" id="IPR029010">
    <property type="entry name" value="ThuA-like"/>
</dbReference>
<dbReference type="AlphaFoldDB" id="V4HG97"/>
<evidence type="ECO:0000313" key="3">
    <source>
        <dbReference type="Proteomes" id="UP000017840"/>
    </source>
</evidence>
<dbReference type="eggNOG" id="arCOG08124">
    <property type="taxonomic scope" value="Archaea"/>
</dbReference>
<organism evidence="2 3">
    <name type="scientific">Candidatus Halobonum tyrrellensis G22</name>
    <dbReference type="NCBI Taxonomy" id="1324957"/>
    <lineage>
        <taxon>Archaea</taxon>
        <taxon>Methanobacteriati</taxon>
        <taxon>Methanobacteriota</taxon>
        <taxon>Stenosarchaea group</taxon>
        <taxon>Halobacteria</taxon>
        <taxon>Halobacteriales</taxon>
        <taxon>Haloferacaceae</taxon>
        <taxon>Candidatus Halobonum</taxon>
    </lineage>
</organism>
<dbReference type="STRING" id="1324957.K933_02131"/>
<name>V4HG97_9EURY</name>
<dbReference type="SUPFAM" id="SSF52317">
    <property type="entry name" value="Class I glutamine amidotransferase-like"/>
    <property type="match status" value="1"/>
</dbReference>
<sequence length="232" mass="25294">MEGSVVTGVVTSDINALVWSEGTEPEEIYPDGIRGAVASALADRGGIETRTRSLDDEGQGASAADLDWADAVVWWGHLRHDDVTDRTVDRIEEAVTEEGVGFVSLHSAHYARPYKRLIGTSGDLGEVRLVDGERERVGVEAPDHPVADGVDDFVIDGVEMFGEPYDIPDPETVVFESEFSEGGWFRSGVAFRFGAGAGFYLRPGHEEFPIYRDHDEVRRALANAVEWVAADG</sequence>
<dbReference type="EMBL" id="ASGZ01000005">
    <property type="protein sequence ID" value="ESP89745.1"/>
    <property type="molecule type" value="Genomic_DNA"/>
</dbReference>
<comment type="caution">
    <text evidence="2">The sequence shown here is derived from an EMBL/GenBank/DDBJ whole genome shotgun (WGS) entry which is preliminary data.</text>
</comment>
<dbReference type="Gene3D" id="3.40.50.880">
    <property type="match status" value="1"/>
</dbReference>
<feature type="domain" description="ThuA-like" evidence="1">
    <location>
        <begin position="16"/>
        <end position="228"/>
    </location>
</feature>
<keyword evidence="3" id="KW-1185">Reference proteome</keyword>
<protein>
    <recommendedName>
        <fullName evidence="1">ThuA-like domain-containing protein</fullName>
    </recommendedName>
</protein>
<evidence type="ECO:0000313" key="2">
    <source>
        <dbReference type="EMBL" id="ESP89745.1"/>
    </source>
</evidence>
<accession>V4HG97</accession>
<dbReference type="InterPro" id="IPR029062">
    <property type="entry name" value="Class_I_gatase-like"/>
</dbReference>
<dbReference type="Proteomes" id="UP000017840">
    <property type="component" value="Unassembled WGS sequence"/>
</dbReference>